<sequence length="111" mass="12268">MVVDAGVADALAAFGAHQDDVKAAREQAPEPAFEVYEENWEAVQVFSALSTQWRMSAFSGFGTARLVHTGLDYGAIEPVYRLIGIRRDRRAAIFQQIRVMEEAALDALLPE</sequence>
<proteinExistence type="predicted"/>
<protein>
    <recommendedName>
        <fullName evidence="3">DUF1799 domain-containing protein</fullName>
    </recommendedName>
</protein>
<gene>
    <name evidence="1" type="ORF">GGD41_000656</name>
</gene>
<evidence type="ECO:0008006" key="3">
    <source>
        <dbReference type="Google" id="ProtNLM"/>
    </source>
</evidence>
<dbReference type="AlphaFoldDB" id="A0A7Z0AY81"/>
<dbReference type="RefSeq" id="WP_218904937.1">
    <property type="nucleotide sequence ID" value="NZ_JACCAU010000001.1"/>
</dbReference>
<name>A0A7Z0AY81_9BURK</name>
<accession>A0A7Z0AY81</accession>
<organism evidence="1 2">
    <name type="scientific">Paraburkholderia bryophila</name>
    <dbReference type="NCBI Taxonomy" id="420952"/>
    <lineage>
        <taxon>Bacteria</taxon>
        <taxon>Pseudomonadati</taxon>
        <taxon>Pseudomonadota</taxon>
        <taxon>Betaproteobacteria</taxon>
        <taxon>Burkholderiales</taxon>
        <taxon>Burkholderiaceae</taxon>
        <taxon>Paraburkholderia</taxon>
    </lineage>
</organism>
<dbReference type="EMBL" id="JACCAU010000001">
    <property type="protein sequence ID" value="NYH13428.1"/>
    <property type="molecule type" value="Genomic_DNA"/>
</dbReference>
<evidence type="ECO:0000313" key="1">
    <source>
        <dbReference type="EMBL" id="NYH13428.1"/>
    </source>
</evidence>
<dbReference type="Proteomes" id="UP000572540">
    <property type="component" value="Unassembled WGS sequence"/>
</dbReference>
<reference evidence="1 2" key="1">
    <citation type="submission" date="2020-07" db="EMBL/GenBank/DDBJ databases">
        <title>Exploring microbial biodiversity for novel pathways involved in the catabolism of aromatic compounds derived from lignin.</title>
        <authorList>
            <person name="Elkins J."/>
        </authorList>
    </citation>
    <scope>NUCLEOTIDE SEQUENCE [LARGE SCALE GENOMIC DNA]</scope>
    <source>
        <strain evidence="1 2">H2C3B</strain>
    </source>
</reference>
<comment type="caution">
    <text evidence="1">The sequence shown here is derived from an EMBL/GenBank/DDBJ whole genome shotgun (WGS) entry which is preliminary data.</text>
</comment>
<dbReference type="Pfam" id="PF08809">
    <property type="entry name" value="DUF1799"/>
    <property type="match status" value="1"/>
</dbReference>
<dbReference type="InterPro" id="IPR014915">
    <property type="entry name" value="Phage_TLS_TfmB"/>
</dbReference>
<evidence type="ECO:0000313" key="2">
    <source>
        <dbReference type="Proteomes" id="UP000572540"/>
    </source>
</evidence>